<dbReference type="EMBL" id="LFVZ01000006">
    <property type="protein sequence ID" value="KTW28841.1"/>
    <property type="molecule type" value="Genomic_DNA"/>
</dbReference>
<dbReference type="VEuPathDB" id="FungiDB:T552_01470"/>
<evidence type="ECO:0000313" key="1">
    <source>
        <dbReference type="EMBL" id="KTW28841.1"/>
    </source>
</evidence>
<name>A0A0W4ZKF1_PNEC8</name>
<reference evidence="2" key="1">
    <citation type="journal article" date="2016" name="Nat. Commun.">
        <title>Genome analysis of three Pneumocystis species reveals adaptation mechanisms to life exclusively in mammalian hosts.</title>
        <authorList>
            <person name="Ma L."/>
            <person name="Chen Z."/>
            <person name="Huang D.W."/>
            <person name="Kutty G."/>
            <person name="Ishihara M."/>
            <person name="Wang H."/>
            <person name="Abouelleil A."/>
            <person name="Bishop L."/>
            <person name="Davey E."/>
            <person name="Deng R."/>
            <person name="Deng X."/>
            <person name="Fan L."/>
            <person name="Fantoni G."/>
            <person name="Fitzgerald M."/>
            <person name="Gogineni E."/>
            <person name="Goldberg J.M."/>
            <person name="Handley G."/>
            <person name="Hu X."/>
            <person name="Huber C."/>
            <person name="Jiao X."/>
            <person name="Jones K."/>
            <person name="Levin J.Z."/>
            <person name="Liu Y."/>
            <person name="Macdonald P."/>
            <person name="Melnikov A."/>
            <person name="Raley C."/>
            <person name="Sassi M."/>
            <person name="Sherman B.T."/>
            <person name="Song X."/>
            <person name="Sykes S."/>
            <person name="Tran B."/>
            <person name="Walsh L."/>
            <person name="Xia Y."/>
            <person name="Yang J."/>
            <person name="Young S."/>
            <person name="Zeng Q."/>
            <person name="Zheng X."/>
            <person name="Stephens R."/>
            <person name="Nusbaum C."/>
            <person name="Birren B.W."/>
            <person name="Azadi P."/>
            <person name="Lempicki R.A."/>
            <person name="Cuomo C.A."/>
            <person name="Kovacs J.A."/>
        </authorList>
    </citation>
    <scope>NUCLEOTIDE SEQUENCE [LARGE SCALE GENOMIC DNA]</scope>
    <source>
        <strain evidence="2">B80</strain>
    </source>
</reference>
<dbReference type="AlphaFoldDB" id="A0A0W4ZKF1"/>
<dbReference type="Proteomes" id="UP000054454">
    <property type="component" value="Unassembled WGS sequence"/>
</dbReference>
<organism evidence="1 2">
    <name type="scientific">Pneumocystis carinii (strain B80)</name>
    <name type="common">Rat pneumocystis pneumonia agent</name>
    <name type="synonym">Pneumocystis carinii f. sp. carinii</name>
    <dbReference type="NCBI Taxonomy" id="1408658"/>
    <lineage>
        <taxon>Eukaryota</taxon>
        <taxon>Fungi</taxon>
        <taxon>Dikarya</taxon>
        <taxon>Ascomycota</taxon>
        <taxon>Taphrinomycotina</taxon>
        <taxon>Pneumocystomycetes</taxon>
        <taxon>Pneumocystaceae</taxon>
        <taxon>Pneumocystis</taxon>
    </lineage>
</organism>
<comment type="caution">
    <text evidence="1">The sequence shown here is derived from an EMBL/GenBank/DDBJ whole genome shotgun (WGS) entry which is preliminary data.</text>
</comment>
<dbReference type="GeneID" id="28936255"/>
<proteinExistence type="predicted"/>
<evidence type="ECO:0000313" key="2">
    <source>
        <dbReference type="Proteomes" id="UP000054454"/>
    </source>
</evidence>
<keyword evidence="2" id="KW-1185">Reference proteome</keyword>
<gene>
    <name evidence="1" type="ORF">T552_01470</name>
</gene>
<dbReference type="OrthoDB" id="5367324at2759"/>
<sequence length="209" mass="25176">MEKLPLPIKQYEGLLEQFRYELAPYLKGCEEVEKGEKKLSKEIIYKLCDKMKIQSKINYFIEALEICNKRYPHVYDRKGLIAGMFIMMINYLRKEKNINREEKEEVLFILGIDNMKQKELKYWIEFVKEDNDKHKWIESIFEKKIDESIEIESNTESKLQCRAVSGVGMMIHPQVDFYGDKHYSEYLKWKKSILKRISLLKESKNERIE</sequence>
<protein>
    <submittedName>
        <fullName evidence="1">Uncharacterized protein</fullName>
    </submittedName>
</protein>
<dbReference type="RefSeq" id="XP_018226208.1">
    <property type="nucleotide sequence ID" value="XM_018370052.1"/>
</dbReference>
<accession>A0A0W4ZKF1</accession>